<dbReference type="Pfam" id="PF04055">
    <property type="entry name" value="Radical_SAM"/>
    <property type="match status" value="1"/>
</dbReference>
<dbReference type="GO" id="GO:0051536">
    <property type="term" value="F:iron-sulfur cluster binding"/>
    <property type="evidence" value="ECO:0007669"/>
    <property type="project" value="UniProtKB-KW"/>
</dbReference>
<dbReference type="InterPro" id="IPR023885">
    <property type="entry name" value="4Fe4S-binding_SPASM_dom"/>
</dbReference>
<comment type="cofactor">
    <cofactor evidence="1">
        <name>[4Fe-4S] cluster</name>
        <dbReference type="ChEBI" id="CHEBI:49883"/>
    </cofactor>
</comment>
<dbReference type="NCBIfam" id="TIGR04085">
    <property type="entry name" value="rSAM_more_4Fe4S"/>
    <property type="match status" value="1"/>
</dbReference>
<dbReference type="EMBL" id="MAPZ01000014">
    <property type="protein sequence ID" value="OBY11330.1"/>
    <property type="molecule type" value="Genomic_DNA"/>
</dbReference>
<dbReference type="SFLD" id="SFLDG01072">
    <property type="entry name" value="dehydrogenase_like"/>
    <property type="match status" value="1"/>
</dbReference>
<evidence type="ECO:0000256" key="6">
    <source>
        <dbReference type="ARBA" id="ARBA00023601"/>
    </source>
</evidence>
<evidence type="ECO:0000313" key="8">
    <source>
        <dbReference type="EMBL" id="OBY11330.1"/>
    </source>
</evidence>
<dbReference type="SFLD" id="SFLDF00289">
    <property type="entry name" value="anaerobic_Cys-type_sulfatase-m"/>
    <property type="match status" value="1"/>
</dbReference>
<keyword evidence="3" id="KW-0479">Metal-binding</keyword>
<evidence type="ECO:0000259" key="7">
    <source>
        <dbReference type="PROSITE" id="PS51918"/>
    </source>
</evidence>
<accession>A0A174UY07</accession>
<protein>
    <submittedName>
        <fullName evidence="8">Anaerobic sulfatase maturase</fullName>
    </submittedName>
</protein>
<dbReference type="AlphaFoldDB" id="A0A174UY07"/>
<keyword evidence="5" id="KW-0411">Iron-sulfur</keyword>
<dbReference type="InterPro" id="IPR034485">
    <property type="entry name" value="Anaerobic_Cys-type_sulfatase-m"/>
</dbReference>
<dbReference type="SUPFAM" id="SSF102114">
    <property type="entry name" value="Radical SAM enzymes"/>
    <property type="match status" value="1"/>
</dbReference>
<evidence type="ECO:0000313" key="9">
    <source>
        <dbReference type="Proteomes" id="UP000092714"/>
    </source>
</evidence>
<evidence type="ECO:0000256" key="1">
    <source>
        <dbReference type="ARBA" id="ARBA00001966"/>
    </source>
</evidence>
<comment type="caution">
    <text evidence="8">The sequence shown here is derived from an EMBL/GenBank/DDBJ whole genome shotgun (WGS) entry which is preliminary data.</text>
</comment>
<reference evidence="8 9" key="1">
    <citation type="submission" date="2016-06" db="EMBL/GenBank/DDBJ databases">
        <authorList>
            <person name="Kjaerup R.B."/>
            <person name="Dalgaard T.S."/>
            <person name="Juul-Madsen H.R."/>
        </authorList>
    </citation>
    <scope>NUCLEOTIDE SEQUENCE [LARGE SCALE GENOMIC DNA]</scope>
    <source>
        <strain evidence="8 9">373-A1</strain>
    </source>
</reference>
<dbReference type="PANTHER" id="PTHR43273:SF3">
    <property type="entry name" value="ANAEROBIC SULFATASE-MATURATING ENZYME HOMOLOG ASLB-RELATED"/>
    <property type="match status" value="1"/>
</dbReference>
<dbReference type="GO" id="GO:0046872">
    <property type="term" value="F:metal ion binding"/>
    <property type="evidence" value="ECO:0007669"/>
    <property type="project" value="UniProtKB-KW"/>
</dbReference>
<dbReference type="SFLD" id="SFLDS00029">
    <property type="entry name" value="Radical_SAM"/>
    <property type="match status" value="1"/>
</dbReference>
<proteinExistence type="inferred from homology"/>
<dbReference type="PANTHER" id="PTHR43273">
    <property type="entry name" value="ANAEROBIC SULFATASE-MATURATING ENZYME HOMOLOG ASLB-RELATED"/>
    <property type="match status" value="1"/>
</dbReference>
<dbReference type="Pfam" id="PF13186">
    <property type="entry name" value="SPASM"/>
    <property type="match status" value="1"/>
</dbReference>
<evidence type="ECO:0000256" key="5">
    <source>
        <dbReference type="ARBA" id="ARBA00023014"/>
    </source>
</evidence>
<dbReference type="eggNOG" id="COG0641">
    <property type="taxonomic scope" value="Bacteria"/>
</dbReference>
<dbReference type="SFLD" id="SFLDG01386">
    <property type="entry name" value="main_SPASM_domain-containing"/>
    <property type="match status" value="1"/>
</dbReference>
<dbReference type="SFLD" id="SFLDG01384">
    <property type="entry name" value="thioether_bond_formation_requi"/>
    <property type="match status" value="1"/>
</dbReference>
<keyword evidence="9" id="KW-1185">Reference proteome</keyword>
<dbReference type="Proteomes" id="UP000092714">
    <property type="component" value="Unassembled WGS sequence"/>
</dbReference>
<dbReference type="Gene3D" id="3.20.20.70">
    <property type="entry name" value="Aldolase class I"/>
    <property type="match status" value="1"/>
</dbReference>
<gene>
    <name evidence="8" type="ORF">CP373A1_05085</name>
</gene>
<organism evidence="8 9">
    <name type="scientific">Clostridium paraputrificum</name>
    <dbReference type="NCBI Taxonomy" id="29363"/>
    <lineage>
        <taxon>Bacteria</taxon>
        <taxon>Bacillati</taxon>
        <taxon>Bacillota</taxon>
        <taxon>Clostridia</taxon>
        <taxon>Eubacteriales</taxon>
        <taxon>Clostridiaceae</taxon>
        <taxon>Clostridium</taxon>
    </lineage>
</organism>
<evidence type="ECO:0000256" key="3">
    <source>
        <dbReference type="ARBA" id="ARBA00022723"/>
    </source>
</evidence>
<dbReference type="CDD" id="cd01335">
    <property type="entry name" value="Radical_SAM"/>
    <property type="match status" value="1"/>
</dbReference>
<name>A0A174UY07_9CLOT</name>
<keyword evidence="4" id="KW-0408">Iron</keyword>
<keyword evidence="2" id="KW-0949">S-adenosyl-L-methionine</keyword>
<dbReference type="PROSITE" id="PS51918">
    <property type="entry name" value="RADICAL_SAM"/>
    <property type="match status" value="1"/>
</dbReference>
<evidence type="ECO:0000256" key="4">
    <source>
        <dbReference type="ARBA" id="ARBA00023004"/>
    </source>
</evidence>
<sequence>MRRNLSVMVKPSSSKCNLKCKYCFYNSIADEREVSDYGFLSEEALEVVVNRIDEYCDGGFCNMGFQGGEPMLIGLDFYKKLVELTSSKKTKFNFMIQTNGTLITEEFAKFFYDNKFLVGISLDGNKDMHDLNRVNHSQNGSFKEVMKGISLLKKYNVNFNILVVVTRALSKKIESCYKFLRENDFNYIQFIPFIEALEDCNNNNMNFHITSKQYEDYIKKLFDMWYEDVSKGKMVSIRYFDNILGLFLGQDYEACDMRGICSCQHIIEGDGRVYPCDFYTYEKYSIGNIFDESFDNMHEKEITRNFIIESVSKDKKCETCKYRALCRGGCKRYRATTKDNRYMFCEANYKFFEYSYDRFRELAIKISNRR</sequence>
<dbReference type="InterPro" id="IPR058240">
    <property type="entry name" value="rSAM_sf"/>
</dbReference>
<dbReference type="GO" id="GO:0016491">
    <property type="term" value="F:oxidoreductase activity"/>
    <property type="evidence" value="ECO:0007669"/>
    <property type="project" value="InterPro"/>
</dbReference>
<evidence type="ECO:0000256" key="2">
    <source>
        <dbReference type="ARBA" id="ARBA00022691"/>
    </source>
</evidence>
<dbReference type="SFLD" id="SFLDG01067">
    <property type="entry name" value="SPASM/twitch_domain_containing"/>
    <property type="match status" value="1"/>
</dbReference>
<dbReference type="RefSeq" id="WP_055184128.1">
    <property type="nucleotide sequence ID" value="NZ_CAXSZC010000013.1"/>
</dbReference>
<comment type="similarity">
    <text evidence="6">Belongs to the radical SAM superfamily. Anaerobic sulfatase-maturating enzyme family.</text>
</comment>
<dbReference type="InterPro" id="IPR013785">
    <property type="entry name" value="Aldolase_TIM"/>
</dbReference>
<dbReference type="InterPro" id="IPR023867">
    <property type="entry name" value="Sulphatase_maturase_rSAM"/>
</dbReference>
<feature type="domain" description="Radical SAM core" evidence="7">
    <location>
        <begin position="1"/>
        <end position="238"/>
    </location>
</feature>
<dbReference type="InterPro" id="IPR007197">
    <property type="entry name" value="rSAM"/>
</dbReference>
<dbReference type="OrthoDB" id="9808591at2"/>